<keyword evidence="2" id="KW-0472">Membrane</keyword>
<keyword evidence="4" id="KW-1185">Reference proteome</keyword>
<keyword evidence="2" id="KW-1133">Transmembrane helix</keyword>
<accession>A0A0D0CY62</accession>
<feature type="compositionally biased region" description="Basic and acidic residues" evidence="1">
    <location>
        <begin position="505"/>
        <end position="522"/>
    </location>
</feature>
<proteinExistence type="predicted"/>
<evidence type="ECO:0000313" key="4">
    <source>
        <dbReference type="Proteomes" id="UP000053593"/>
    </source>
</evidence>
<keyword evidence="2" id="KW-0812">Transmembrane</keyword>
<reference evidence="3 4" key="1">
    <citation type="submission" date="2014-04" db="EMBL/GenBank/DDBJ databases">
        <title>Evolutionary Origins and Diversification of the Mycorrhizal Mutualists.</title>
        <authorList>
            <consortium name="DOE Joint Genome Institute"/>
            <consortium name="Mycorrhizal Genomics Consortium"/>
            <person name="Kohler A."/>
            <person name="Kuo A."/>
            <person name="Nagy L.G."/>
            <person name="Floudas D."/>
            <person name="Copeland A."/>
            <person name="Barry K.W."/>
            <person name="Cichocki N."/>
            <person name="Veneault-Fourrey C."/>
            <person name="LaButti K."/>
            <person name="Lindquist E.A."/>
            <person name="Lipzen A."/>
            <person name="Lundell T."/>
            <person name="Morin E."/>
            <person name="Murat C."/>
            <person name="Riley R."/>
            <person name="Ohm R."/>
            <person name="Sun H."/>
            <person name="Tunlid A."/>
            <person name="Henrissat B."/>
            <person name="Grigoriev I.V."/>
            <person name="Hibbett D.S."/>
            <person name="Martin F."/>
        </authorList>
    </citation>
    <scope>NUCLEOTIDE SEQUENCE [LARGE SCALE GENOMIC DNA]</scope>
    <source>
        <strain evidence="3 4">FD-317 M1</strain>
    </source>
</reference>
<name>A0A0D0CY62_9AGAR</name>
<sequence>MTTPDTAVPRLVVVDDTDPTIRYSGAFSLDSTGLLDSQGYGGAVFNRTITGVTTNASLSYNFKGSFVRAMVAGTGLYGWNCSVDNHPITSFQVNSSQVTNYIACDSAGTLTGSTNEHTLDVNFYFFPDVSPPNSSLWLDSIQYQPLPTDPLDAVTLRVHNSDPSVSYSNSSGGWTYQGFGSNGTVITGTSMTFDFNGTSASLYSVNFGYPNAFNPSTAFYSIDGNSTDFDLPGSTTVASISPQLANIQNWPLFTTSNLSPSQHSLQVATSYNATTQPQYLTINYFLIKTNPANSSSPEGSSNSTANPGSSGSSGSSGSDHSSSKSAPVGPIVGGVVGGVVGLAALILIIYFVRRRRRNTGYHQGGMFDLNAGTPPSRNYPSEPQMYSIAPSAPSDFSSAAMLSPGTLNQFSPLPTSNIAHMSSGAGAVGMAHMYSSPPSAPSDYSSNSGKFSANSLYVQNQDSSGPAMYPGSVAGSVAGSSSSPRSQTGFDPSRLISMKNAQSMKVRDEQLQNTEVRMHTDSGVRLPSSNEREVVDVPPTYTET</sequence>
<dbReference type="Proteomes" id="UP000053593">
    <property type="component" value="Unassembled WGS sequence"/>
</dbReference>
<feature type="transmembrane region" description="Helical" evidence="2">
    <location>
        <begin position="331"/>
        <end position="352"/>
    </location>
</feature>
<feature type="region of interest" description="Disordered" evidence="1">
    <location>
        <begin position="462"/>
        <end position="544"/>
    </location>
</feature>
<feature type="region of interest" description="Disordered" evidence="1">
    <location>
        <begin position="293"/>
        <end position="326"/>
    </location>
</feature>
<organism evidence="3 4">
    <name type="scientific">Collybiopsis luxurians FD-317 M1</name>
    <dbReference type="NCBI Taxonomy" id="944289"/>
    <lineage>
        <taxon>Eukaryota</taxon>
        <taxon>Fungi</taxon>
        <taxon>Dikarya</taxon>
        <taxon>Basidiomycota</taxon>
        <taxon>Agaricomycotina</taxon>
        <taxon>Agaricomycetes</taxon>
        <taxon>Agaricomycetidae</taxon>
        <taxon>Agaricales</taxon>
        <taxon>Marasmiineae</taxon>
        <taxon>Omphalotaceae</taxon>
        <taxon>Collybiopsis</taxon>
        <taxon>Collybiopsis luxurians</taxon>
    </lineage>
</organism>
<evidence type="ECO:0000313" key="3">
    <source>
        <dbReference type="EMBL" id="KIK61268.1"/>
    </source>
</evidence>
<dbReference type="HOGENOM" id="CLU_036313_2_0_1"/>
<evidence type="ECO:0000256" key="1">
    <source>
        <dbReference type="SAM" id="MobiDB-lite"/>
    </source>
</evidence>
<dbReference type="OrthoDB" id="3052647at2759"/>
<dbReference type="EMBL" id="KN834772">
    <property type="protein sequence ID" value="KIK61268.1"/>
    <property type="molecule type" value="Genomic_DNA"/>
</dbReference>
<feature type="compositionally biased region" description="Low complexity" evidence="1">
    <location>
        <begin position="471"/>
        <end position="483"/>
    </location>
</feature>
<protein>
    <submittedName>
        <fullName evidence="3">Unplaced genomic scaffold GYMLUscaffold_24, whole genome shotgun sequence</fullName>
    </submittedName>
</protein>
<evidence type="ECO:0000256" key="2">
    <source>
        <dbReference type="SAM" id="Phobius"/>
    </source>
</evidence>
<dbReference type="Gene3D" id="2.60.120.260">
    <property type="entry name" value="Galactose-binding domain-like"/>
    <property type="match status" value="2"/>
</dbReference>
<gene>
    <name evidence="3" type="ORF">GYMLUDRAFT_243904</name>
</gene>
<dbReference type="AlphaFoldDB" id="A0A0D0CY62"/>